<name>A0A438EZ04_VITVI</name>
<dbReference type="EMBL" id="QGNW01001159">
    <property type="protein sequence ID" value="RVW52980.1"/>
    <property type="molecule type" value="Genomic_DNA"/>
</dbReference>
<gene>
    <name evidence="1" type="ORF">CK203_072688</name>
</gene>
<evidence type="ECO:0000313" key="1">
    <source>
        <dbReference type="EMBL" id="RVW52980.1"/>
    </source>
</evidence>
<sequence>MNSQIEPTPYVNETERELTTDHEYLCVNYRGRERHTHVLPFLAFAVWKGTFRQSECEICQMCRRSEKVILIRGVPSLQCRFWHGVPCLRRRFGVVWRSEKMILIIGVRYGTVLALFASSISTNINNIPVLNGTNFKKWKEHVIIVLGCMDLNYALRDDRLANLTGARTAEQRAAMEK</sequence>
<dbReference type="AlphaFoldDB" id="A0A438EZ04"/>
<organism evidence="1 2">
    <name type="scientific">Vitis vinifera</name>
    <name type="common">Grape</name>
    <dbReference type="NCBI Taxonomy" id="29760"/>
    <lineage>
        <taxon>Eukaryota</taxon>
        <taxon>Viridiplantae</taxon>
        <taxon>Streptophyta</taxon>
        <taxon>Embryophyta</taxon>
        <taxon>Tracheophyta</taxon>
        <taxon>Spermatophyta</taxon>
        <taxon>Magnoliopsida</taxon>
        <taxon>eudicotyledons</taxon>
        <taxon>Gunneridae</taxon>
        <taxon>Pentapetalae</taxon>
        <taxon>rosids</taxon>
        <taxon>Vitales</taxon>
        <taxon>Vitaceae</taxon>
        <taxon>Viteae</taxon>
        <taxon>Vitis</taxon>
    </lineage>
</organism>
<proteinExistence type="predicted"/>
<evidence type="ECO:0008006" key="3">
    <source>
        <dbReference type="Google" id="ProtNLM"/>
    </source>
</evidence>
<evidence type="ECO:0000313" key="2">
    <source>
        <dbReference type="Proteomes" id="UP000288805"/>
    </source>
</evidence>
<protein>
    <recommendedName>
        <fullName evidence="3">Retrovirus-related Pol polyprotein from transposon TNT 1-94</fullName>
    </recommendedName>
</protein>
<reference evidence="1 2" key="1">
    <citation type="journal article" date="2018" name="PLoS Genet.">
        <title>Population sequencing reveals clonal diversity and ancestral inbreeding in the grapevine cultivar Chardonnay.</title>
        <authorList>
            <person name="Roach M.J."/>
            <person name="Johnson D.L."/>
            <person name="Bohlmann J."/>
            <person name="van Vuuren H.J."/>
            <person name="Jones S.J."/>
            <person name="Pretorius I.S."/>
            <person name="Schmidt S.A."/>
            <person name="Borneman A.R."/>
        </authorList>
    </citation>
    <scope>NUCLEOTIDE SEQUENCE [LARGE SCALE GENOMIC DNA]</scope>
    <source>
        <strain evidence="2">cv. Chardonnay</strain>
        <tissue evidence="1">Leaf</tissue>
    </source>
</reference>
<comment type="caution">
    <text evidence="1">The sequence shown here is derived from an EMBL/GenBank/DDBJ whole genome shotgun (WGS) entry which is preliminary data.</text>
</comment>
<accession>A0A438EZ04</accession>
<dbReference type="Proteomes" id="UP000288805">
    <property type="component" value="Unassembled WGS sequence"/>
</dbReference>